<dbReference type="EMBL" id="JAPCWZ010000002">
    <property type="protein sequence ID" value="KAK8877148.1"/>
    <property type="molecule type" value="Genomic_DNA"/>
</dbReference>
<sequence>MASRTPPLLEPYLGLPPEASLIVLTGVLGASTNWLVQRYLCRFLAPSAATSTGADRNAHRTAVGEEADSSPDDGDAASVVLVSFLRDYAFWKEGAGRIGVDLDASAKKGKFVFVDGLSKLFSGGPSVSAPGVSSPGDASGKVLSDSTLHELRKQLTEAVTQLRQQSQSSKIVLILDSPDLLLAAAGKTVTGAALQDLLLDIREEVHSSIVTLAADEPLLSAQTTTLEKEHAAFAISFAHAADMIISLRMLDTGTAKDVSGVLRVTQKGASTSAGEDRELLYFIAGDGSVRVFERGQ</sequence>
<organism evidence="4 5">
    <name type="scientific">Apiospora arundinis</name>
    <dbReference type="NCBI Taxonomy" id="335852"/>
    <lineage>
        <taxon>Eukaryota</taxon>
        <taxon>Fungi</taxon>
        <taxon>Dikarya</taxon>
        <taxon>Ascomycota</taxon>
        <taxon>Pezizomycotina</taxon>
        <taxon>Sordariomycetes</taxon>
        <taxon>Xylariomycetidae</taxon>
        <taxon>Amphisphaeriales</taxon>
        <taxon>Apiosporaceae</taxon>
        <taxon>Apiospora</taxon>
    </lineage>
</organism>
<dbReference type="PANTHER" id="PTHR16184:SF6">
    <property type="entry name" value="ELONGATOR COMPLEX PROTEIN 6"/>
    <property type="match status" value="1"/>
</dbReference>
<protein>
    <recommendedName>
        <fullName evidence="6">Elongator complex protein 6</fullName>
    </recommendedName>
</protein>
<dbReference type="CDD" id="cd19495">
    <property type="entry name" value="Elp6"/>
    <property type="match status" value="1"/>
</dbReference>
<comment type="pathway">
    <text evidence="1">tRNA modification; 5-methoxycarbonylmethyl-2-thiouridine-tRNA biosynthesis.</text>
</comment>
<comment type="caution">
    <text evidence="4">The sequence shown here is derived from an EMBL/GenBank/DDBJ whole genome shotgun (WGS) entry which is preliminary data.</text>
</comment>
<feature type="region of interest" description="Disordered" evidence="3">
    <location>
        <begin position="54"/>
        <end position="73"/>
    </location>
</feature>
<evidence type="ECO:0000256" key="1">
    <source>
        <dbReference type="ARBA" id="ARBA00005043"/>
    </source>
</evidence>
<gene>
    <name evidence="4" type="ORF">PGQ11_002094</name>
</gene>
<evidence type="ECO:0000256" key="2">
    <source>
        <dbReference type="ARBA" id="ARBA00008837"/>
    </source>
</evidence>
<accession>A0ABR2JI04</accession>
<proteinExistence type="inferred from homology"/>
<evidence type="ECO:0000313" key="5">
    <source>
        <dbReference type="Proteomes" id="UP001390339"/>
    </source>
</evidence>
<comment type="similarity">
    <text evidence="2">Belongs to the ELP6 family.</text>
</comment>
<name>A0ABR2JI04_9PEZI</name>
<dbReference type="Gene3D" id="3.40.50.300">
    <property type="entry name" value="P-loop containing nucleotide triphosphate hydrolases"/>
    <property type="match status" value="1"/>
</dbReference>
<evidence type="ECO:0000313" key="4">
    <source>
        <dbReference type="EMBL" id="KAK8877148.1"/>
    </source>
</evidence>
<dbReference type="Proteomes" id="UP001390339">
    <property type="component" value="Unassembled WGS sequence"/>
</dbReference>
<reference evidence="4 5" key="1">
    <citation type="journal article" date="2024" name="IMA Fungus">
        <title>Apiospora arundinis, a panoply of carbohydrate-active enzymes and secondary metabolites.</title>
        <authorList>
            <person name="Sorensen T."/>
            <person name="Petersen C."/>
            <person name="Muurmann A.T."/>
            <person name="Christiansen J.V."/>
            <person name="Brundto M.L."/>
            <person name="Overgaard C.K."/>
            <person name="Boysen A.T."/>
            <person name="Wollenberg R.D."/>
            <person name="Larsen T.O."/>
            <person name="Sorensen J.L."/>
            <person name="Nielsen K.L."/>
            <person name="Sondergaard T.E."/>
        </authorList>
    </citation>
    <scope>NUCLEOTIDE SEQUENCE [LARGE SCALE GENOMIC DNA]</scope>
    <source>
        <strain evidence="4 5">AAU 773</strain>
    </source>
</reference>
<dbReference type="InterPro" id="IPR018627">
    <property type="entry name" value="ELP6"/>
</dbReference>
<keyword evidence="5" id="KW-1185">Reference proteome</keyword>
<evidence type="ECO:0000256" key="3">
    <source>
        <dbReference type="SAM" id="MobiDB-lite"/>
    </source>
</evidence>
<dbReference type="PANTHER" id="PTHR16184">
    <property type="entry name" value="ELONGATOR COMPLEX PROTEIN 6"/>
    <property type="match status" value="1"/>
</dbReference>
<dbReference type="InterPro" id="IPR027417">
    <property type="entry name" value="P-loop_NTPase"/>
</dbReference>
<dbReference type="Pfam" id="PF09807">
    <property type="entry name" value="ELP6"/>
    <property type="match status" value="1"/>
</dbReference>
<evidence type="ECO:0008006" key="6">
    <source>
        <dbReference type="Google" id="ProtNLM"/>
    </source>
</evidence>